<evidence type="ECO:0000259" key="5">
    <source>
        <dbReference type="PROSITE" id="PS51464"/>
    </source>
</evidence>
<dbReference type="InterPro" id="IPR000281">
    <property type="entry name" value="HTH_RpiR"/>
</dbReference>
<sequence length="276" mass="29501">MADPAEVTNAPETVTEALARMDAMAEGFPKRLKQSATFTRRHLHLIAVSTVSEMAQGADVAPSAYMRFCQAMGFSGYSEMQALFRAQFTSFRPDYDTRLAQLRPDMAVDAGRLLMDFSESGHKSLLSLSNTVTSGSMERAAKTMAGARLVHLIGLRRAFAVAANMSYYLGKLEVPSVLHAGVGLQDSGLAITAEDVLFAITFAPFSEETVRLARGASERGARVIGLTDSEACPLSTFAEDMFLARENEVGGFRALNASITLTTALAVAVAAAKNGD</sequence>
<dbReference type="PANTHER" id="PTHR30514:SF20">
    <property type="entry name" value="TRANSCRIPTIONAL REGULATOR"/>
    <property type="match status" value="1"/>
</dbReference>
<evidence type="ECO:0000256" key="2">
    <source>
        <dbReference type="ARBA" id="ARBA00023125"/>
    </source>
</evidence>
<dbReference type="GO" id="GO:0003677">
    <property type="term" value="F:DNA binding"/>
    <property type="evidence" value="ECO:0007669"/>
    <property type="project" value="UniProtKB-KW"/>
</dbReference>
<feature type="domain" description="HTH rpiR-type" evidence="4">
    <location>
        <begin position="15"/>
        <end position="91"/>
    </location>
</feature>
<dbReference type="SUPFAM" id="SSF46689">
    <property type="entry name" value="Homeodomain-like"/>
    <property type="match status" value="1"/>
</dbReference>
<keyword evidence="1" id="KW-0805">Transcription regulation</keyword>
<dbReference type="InterPro" id="IPR047640">
    <property type="entry name" value="RpiR-like"/>
</dbReference>
<evidence type="ECO:0000256" key="3">
    <source>
        <dbReference type="ARBA" id="ARBA00023163"/>
    </source>
</evidence>
<dbReference type="EMBL" id="FWFV01000002">
    <property type="protein sequence ID" value="SLN29760.1"/>
    <property type="molecule type" value="Genomic_DNA"/>
</dbReference>
<proteinExistence type="predicted"/>
<keyword evidence="7" id="KW-1185">Reference proteome</keyword>
<feature type="domain" description="SIS" evidence="5">
    <location>
        <begin position="140"/>
        <end position="276"/>
    </location>
</feature>
<dbReference type="PROSITE" id="PS51071">
    <property type="entry name" value="HTH_RPIR"/>
    <property type="match status" value="1"/>
</dbReference>
<dbReference type="PANTHER" id="PTHR30514">
    <property type="entry name" value="GLUCOKINASE"/>
    <property type="match status" value="1"/>
</dbReference>
<dbReference type="GO" id="GO:0097367">
    <property type="term" value="F:carbohydrate derivative binding"/>
    <property type="evidence" value="ECO:0007669"/>
    <property type="project" value="InterPro"/>
</dbReference>
<dbReference type="Gene3D" id="3.40.50.10490">
    <property type="entry name" value="Glucose-6-phosphate isomerase like protein, domain 1"/>
    <property type="match status" value="1"/>
</dbReference>
<dbReference type="GO" id="GO:1901135">
    <property type="term" value="P:carbohydrate derivative metabolic process"/>
    <property type="evidence" value="ECO:0007669"/>
    <property type="project" value="InterPro"/>
</dbReference>
<dbReference type="InterPro" id="IPR035472">
    <property type="entry name" value="RpiR-like_SIS"/>
</dbReference>
<evidence type="ECO:0000313" key="7">
    <source>
        <dbReference type="Proteomes" id="UP000193870"/>
    </source>
</evidence>
<dbReference type="InterPro" id="IPR001347">
    <property type="entry name" value="SIS_dom"/>
</dbReference>
<dbReference type="Proteomes" id="UP000193870">
    <property type="component" value="Unassembled WGS sequence"/>
</dbReference>
<reference evidence="6 7" key="1">
    <citation type="submission" date="2017-03" db="EMBL/GenBank/DDBJ databases">
        <authorList>
            <person name="Afonso C.L."/>
            <person name="Miller P.J."/>
            <person name="Scott M.A."/>
            <person name="Spackman E."/>
            <person name="Goraichik I."/>
            <person name="Dimitrov K.M."/>
            <person name="Suarez D.L."/>
            <person name="Swayne D.E."/>
        </authorList>
    </citation>
    <scope>NUCLEOTIDE SEQUENCE [LARGE SCALE GENOMIC DNA]</scope>
    <source>
        <strain evidence="6 7">CECT 7066</strain>
    </source>
</reference>
<accession>A0A1Y5S182</accession>
<dbReference type="OrthoDB" id="9814005at2"/>
<gene>
    <name evidence="6" type="primary">ybbH</name>
    <name evidence="6" type="ORF">PAM7066_01220</name>
</gene>
<dbReference type="SUPFAM" id="SSF53697">
    <property type="entry name" value="SIS domain"/>
    <property type="match status" value="1"/>
</dbReference>
<dbReference type="AlphaFoldDB" id="A0A1Y5S182"/>
<dbReference type="InterPro" id="IPR036388">
    <property type="entry name" value="WH-like_DNA-bd_sf"/>
</dbReference>
<keyword evidence="2" id="KW-0238">DNA-binding</keyword>
<dbReference type="InterPro" id="IPR046348">
    <property type="entry name" value="SIS_dom_sf"/>
</dbReference>
<organism evidence="6 7">
    <name type="scientific">Palleronia marisminoris</name>
    <dbReference type="NCBI Taxonomy" id="315423"/>
    <lineage>
        <taxon>Bacteria</taxon>
        <taxon>Pseudomonadati</taxon>
        <taxon>Pseudomonadota</taxon>
        <taxon>Alphaproteobacteria</taxon>
        <taxon>Rhodobacterales</taxon>
        <taxon>Roseobacteraceae</taxon>
        <taxon>Palleronia</taxon>
    </lineage>
</organism>
<keyword evidence="3" id="KW-0804">Transcription</keyword>
<name>A0A1Y5S182_9RHOB</name>
<dbReference type="Gene3D" id="1.10.10.10">
    <property type="entry name" value="Winged helix-like DNA-binding domain superfamily/Winged helix DNA-binding domain"/>
    <property type="match status" value="1"/>
</dbReference>
<dbReference type="GO" id="GO:0003700">
    <property type="term" value="F:DNA-binding transcription factor activity"/>
    <property type="evidence" value="ECO:0007669"/>
    <property type="project" value="InterPro"/>
</dbReference>
<evidence type="ECO:0000259" key="4">
    <source>
        <dbReference type="PROSITE" id="PS51071"/>
    </source>
</evidence>
<dbReference type="RefSeq" id="WP_085853220.1">
    <property type="nucleotide sequence ID" value="NZ_FOPF01000002.1"/>
</dbReference>
<dbReference type="STRING" id="315423.SAMN04488020_10260"/>
<dbReference type="PROSITE" id="PS51464">
    <property type="entry name" value="SIS"/>
    <property type="match status" value="1"/>
</dbReference>
<dbReference type="Pfam" id="PF01380">
    <property type="entry name" value="SIS"/>
    <property type="match status" value="1"/>
</dbReference>
<protein>
    <submittedName>
        <fullName evidence="6">Putative HTH-type transcriptional regulator YbbH</fullName>
    </submittedName>
</protein>
<dbReference type="Pfam" id="PF01418">
    <property type="entry name" value="HTH_6"/>
    <property type="match status" value="1"/>
</dbReference>
<evidence type="ECO:0000313" key="6">
    <source>
        <dbReference type="EMBL" id="SLN29760.1"/>
    </source>
</evidence>
<evidence type="ECO:0000256" key="1">
    <source>
        <dbReference type="ARBA" id="ARBA00023015"/>
    </source>
</evidence>
<dbReference type="CDD" id="cd05013">
    <property type="entry name" value="SIS_RpiR"/>
    <property type="match status" value="1"/>
</dbReference>
<dbReference type="InterPro" id="IPR009057">
    <property type="entry name" value="Homeodomain-like_sf"/>
</dbReference>